<dbReference type="RefSeq" id="WP_216957209.1">
    <property type="nucleotide sequence ID" value="NZ_JAHOPB010000001.1"/>
</dbReference>
<keyword evidence="3" id="KW-1185">Reference proteome</keyword>
<evidence type="ECO:0000313" key="2">
    <source>
        <dbReference type="EMBL" id="MBU8872934.1"/>
    </source>
</evidence>
<evidence type="ECO:0000313" key="3">
    <source>
        <dbReference type="Proteomes" id="UP000727907"/>
    </source>
</evidence>
<name>A0ABS6IEA6_9HYPH</name>
<dbReference type="EMBL" id="JAHOPB010000001">
    <property type="protein sequence ID" value="MBU8872934.1"/>
    <property type="molecule type" value="Genomic_DNA"/>
</dbReference>
<sequence length="140" mass="15522">MALRFLLILGMTLGLALPAAAQVSPADQTAIRGVIEGQVEAFRRDDGEAAFGYASPNIRSLFGTPETFMDVVRQGYRPVYRPQVFEFREIVTLHGMPTQKVHVVGPDGRPVTAFYPMTQQPDGSWRIEGCYLQAPEEHQA</sequence>
<evidence type="ECO:0000256" key="1">
    <source>
        <dbReference type="SAM" id="SignalP"/>
    </source>
</evidence>
<dbReference type="Proteomes" id="UP000727907">
    <property type="component" value="Unassembled WGS sequence"/>
</dbReference>
<dbReference type="Pfam" id="PF16156">
    <property type="entry name" value="DUF4864"/>
    <property type="match status" value="1"/>
</dbReference>
<proteinExistence type="predicted"/>
<gene>
    <name evidence="2" type="ORF">KQ910_04130</name>
</gene>
<protein>
    <submittedName>
        <fullName evidence="2">DUF4864 domain-containing protein</fullName>
    </submittedName>
</protein>
<keyword evidence="1" id="KW-0732">Signal</keyword>
<feature type="signal peptide" evidence="1">
    <location>
        <begin position="1"/>
        <end position="21"/>
    </location>
</feature>
<dbReference type="InterPro" id="IPR032347">
    <property type="entry name" value="DUF4864"/>
</dbReference>
<feature type="chain" id="PRO_5046739539" evidence="1">
    <location>
        <begin position="22"/>
        <end position="140"/>
    </location>
</feature>
<comment type="caution">
    <text evidence="2">The sequence shown here is derived from an EMBL/GenBank/DDBJ whole genome shotgun (WGS) entry which is preliminary data.</text>
</comment>
<reference evidence="2 3" key="1">
    <citation type="submission" date="2021-06" db="EMBL/GenBank/DDBJ databases">
        <authorList>
            <person name="Lee D.H."/>
        </authorList>
    </citation>
    <scope>NUCLEOTIDE SEQUENCE [LARGE SCALE GENOMIC DNA]</scope>
    <source>
        <strain evidence="2 3">MMS21-HV4-11</strain>
    </source>
</reference>
<organism evidence="2 3">
    <name type="scientific">Reyranella humidisoli</name>
    <dbReference type="NCBI Taxonomy" id="2849149"/>
    <lineage>
        <taxon>Bacteria</taxon>
        <taxon>Pseudomonadati</taxon>
        <taxon>Pseudomonadota</taxon>
        <taxon>Alphaproteobacteria</taxon>
        <taxon>Hyphomicrobiales</taxon>
        <taxon>Reyranellaceae</taxon>
        <taxon>Reyranella</taxon>
    </lineage>
</organism>
<accession>A0ABS6IEA6</accession>